<dbReference type="NCBIfam" id="TIGR00380">
    <property type="entry name" value="cobal_cbiB"/>
    <property type="match status" value="1"/>
</dbReference>
<proteinExistence type="inferred from homology"/>
<evidence type="ECO:0000256" key="9">
    <source>
        <dbReference type="HAMAP-Rule" id="MF_00024"/>
    </source>
</evidence>
<keyword evidence="7 9" id="KW-1133">Transmembrane helix</keyword>
<name>A0ABS6EK44_9CLOT</name>
<feature type="transmembrane region" description="Helical" evidence="9">
    <location>
        <begin position="87"/>
        <end position="106"/>
    </location>
</feature>
<organism evidence="10 11">
    <name type="scientific">Clostridium mobile</name>
    <dbReference type="NCBI Taxonomy" id="2841512"/>
    <lineage>
        <taxon>Bacteria</taxon>
        <taxon>Bacillati</taxon>
        <taxon>Bacillota</taxon>
        <taxon>Clostridia</taxon>
        <taxon>Eubacteriales</taxon>
        <taxon>Clostridiaceae</taxon>
        <taxon>Clostridium</taxon>
    </lineage>
</organism>
<gene>
    <name evidence="10" type="primary">cbiB</name>
    <name evidence="9" type="synonym">cobD</name>
    <name evidence="10" type="ORF">KQI86_14790</name>
</gene>
<comment type="function">
    <text evidence="9">Converts cobyric acid to cobinamide by the addition of aminopropanol on the F carboxylic group.</text>
</comment>
<evidence type="ECO:0000256" key="3">
    <source>
        <dbReference type="ARBA" id="ARBA00006263"/>
    </source>
</evidence>
<evidence type="ECO:0000256" key="8">
    <source>
        <dbReference type="ARBA" id="ARBA00023136"/>
    </source>
</evidence>
<evidence type="ECO:0000256" key="5">
    <source>
        <dbReference type="ARBA" id="ARBA00022573"/>
    </source>
</evidence>
<comment type="caution">
    <text evidence="10">The sequence shown here is derived from an EMBL/GenBank/DDBJ whole genome shotgun (WGS) entry which is preliminary data.</text>
</comment>
<evidence type="ECO:0000256" key="6">
    <source>
        <dbReference type="ARBA" id="ARBA00022692"/>
    </source>
</evidence>
<accession>A0ABS6EK44</accession>
<dbReference type="Proteomes" id="UP000726170">
    <property type="component" value="Unassembled WGS sequence"/>
</dbReference>
<evidence type="ECO:0000256" key="1">
    <source>
        <dbReference type="ARBA" id="ARBA00004651"/>
    </source>
</evidence>
<evidence type="ECO:0000256" key="4">
    <source>
        <dbReference type="ARBA" id="ARBA00022475"/>
    </source>
</evidence>
<protein>
    <recommendedName>
        <fullName evidence="9">Cobalamin biosynthesis protein CobD</fullName>
    </recommendedName>
</protein>
<keyword evidence="5 9" id="KW-0169">Cobalamin biosynthesis</keyword>
<reference evidence="10 11" key="1">
    <citation type="submission" date="2021-06" db="EMBL/GenBank/DDBJ databases">
        <authorList>
            <person name="Sun Q."/>
            <person name="Li D."/>
        </authorList>
    </citation>
    <scope>NUCLEOTIDE SEQUENCE [LARGE SCALE GENOMIC DNA]</scope>
    <source>
        <strain evidence="10 11">MSJ-11</strain>
    </source>
</reference>
<keyword evidence="6 9" id="KW-0812">Transmembrane</keyword>
<dbReference type="Pfam" id="PF03186">
    <property type="entry name" value="CobD_Cbib"/>
    <property type="match status" value="1"/>
</dbReference>
<comment type="subcellular location">
    <subcellularLocation>
        <location evidence="1 9">Cell membrane</location>
        <topology evidence="1 9">Multi-pass membrane protein</topology>
    </subcellularLocation>
</comment>
<dbReference type="PANTHER" id="PTHR34308">
    <property type="entry name" value="COBALAMIN BIOSYNTHESIS PROTEIN CBIB"/>
    <property type="match status" value="1"/>
</dbReference>
<sequence length="325" mass="36180">MVSFLLNNFIDLTLAVIIDWIIGDPYWFPHPVIYIGKLISYLEKKGRKYIENGKGLKVFGGFIVMIVATISFLIPYSLLYLTKGNQWIYHVLNVFILWTTLSAKCLKNEAIKVYHALKNEDIEDARLKLSYIVGRDTKSLMEDEIIRADIETVAENTADGVIAPLLYGLVGGAPLAMMYKGINTMDSMLGYMDERFINIGFFPAKVDDVFNYIPARFSGILIGLSSPVVGGNIIESFKVMIRDRKNHKSPNCAYPEGAAAGAMGIQVGGTNTYFGKVVYKPTIGDKKVDLNYNHIFGSIKLMFASEVLFLIAFGIVILTLNIKGV</sequence>
<dbReference type="PANTHER" id="PTHR34308:SF1">
    <property type="entry name" value="COBALAMIN BIOSYNTHESIS PROTEIN CBIB"/>
    <property type="match status" value="1"/>
</dbReference>
<keyword evidence="4 9" id="KW-1003">Cell membrane</keyword>
<keyword evidence="8 9" id="KW-0472">Membrane</keyword>
<evidence type="ECO:0000256" key="7">
    <source>
        <dbReference type="ARBA" id="ARBA00022989"/>
    </source>
</evidence>
<comment type="pathway">
    <text evidence="2 9">Cofactor biosynthesis; adenosylcobalamin biosynthesis.</text>
</comment>
<keyword evidence="11" id="KW-1185">Reference proteome</keyword>
<dbReference type="HAMAP" id="MF_00024">
    <property type="entry name" value="CobD_CbiB"/>
    <property type="match status" value="1"/>
</dbReference>
<dbReference type="RefSeq" id="WP_216440254.1">
    <property type="nucleotide sequence ID" value="NZ_JAHLQF010000003.1"/>
</dbReference>
<feature type="transmembrane region" description="Helical" evidence="9">
    <location>
        <begin position="12"/>
        <end position="35"/>
    </location>
</feature>
<comment type="similarity">
    <text evidence="3 9">Belongs to the CobD/CbiB family.</text>
</comment>
<evidence type="ECO:0000256" key="2">
    <source>
        <dbReference type="ARBA" id="ARBA00004953"/>
    </source>
</evidence>
<feature type="transmembrane region" description="Helical" evidence="9">
    <location>
        <begin position="301"/>
        <end position="322"/>
    </location>
</feature>
<dbReference type="EMBL" id="JAHLQF010000003">
    <property type="protein sequence ID" value="MBU5485584.1"/>
    <property type="molecule type" value="Genomic_DNA"/>
</dbReference>
<evidence type="ECO:0000313" key="10">
    <source>
        <dbReference type="EMBL" id="MBU5485584.1"/>
    </source>
</evidence>
<feature type="transmembrane region" description="Helical" evidence="9">
    <location>
        <begin position="56"/>
        <end position="81"/>
    </location>
</feature>
<comment type="caution">
    <text evidence="9">Lacks conserved residue(s) required for the propagation of feature annotation.</text>
</comment>
<evidence type="ECO:0000313" key="11">
    <source>
        <dbReference type="Proteomes" id="UP000726170"/>
    </source>
</evidence>
<dbReference type="InterPro" id="IPR004485">
    <property type="entry name" value="Cobalamin_biosynth_CobD/CbiB"/>
</dbReference>